<evidence type="ECO:0000256" key="2">
    <source>
        <dbReference type="ARBA" id="ARBA00022490"/>
    </source>
</evidence>
<evidence type="ECO:0000313" key="5">
    <source>
        <dbReference type="EMBL" id="GIZ50371.1"/>
    </source>
</evidence>
<evidence type="ECO:0000256" key="3">
    <source>
        <dbReference type="ARBA" id="ARBA00023186"/>
    </source>
</evidence>
<comment type="caution">
    <text evidence="5">The sequence shown here is derived from an EMBL/GenBank/DDBJ whole genome shotgun (WGS) entry which is preliminary data.</text>
</comment>
<comment type="subunit">
    <text evidence="4">Interacts with the cytoplasmic NapA precursor.</text>
</comment>
<dbReference type="EMBL" id="BPMK01000002">
    <property type="protein sequence ID" value="GIZ50371.1"/>
    <property type="molecule type" value="Genomic_DNA"/>
</dbReference>
<comment type="subcellular location">
    <subcellularLocation>
        <location evidence="1 4">Cytoplasm</location>
    </subcellularLocation>
</comment>
<name>A0ABQ4PZP3_9BURK</name>
<proteinExistence type="inferred from homology"/>
<dbReference type="Proteomes" id="UP000887222">
    <property type="component" value="Unassembled WGS sequence"/>
</dbReference>
<sequence length="88" mass="9256">MNQEIHIAGLVVHASPDAVPTLRSAISLIPGAQVHAAAADGRMVVTLETDSTKRTLDQMDALRALPGVLSVALVYQHAEQAAAMDEEV</sequence>
<evidence type="ECO:0000313" key="6">
    <source>
        <dbReference type="Proteomes" id="UP000887222"/>
    </source>
</evidence>
<dbReference type="InterPro" id="IPR005623">
    <property type="entry name" value="Chaperone_NapD_NO3_reduct"/>
</dbReference>
<gene>
    <name evidence="5" type="primary">napD_1</name>
    <name evidence="4" type="synonym">napD</name>
    <name evidence="5" type="ORF">NCCP691_03850</name>
</gene>
<comment type="function">
    <text evidence="4">Chaperone for NapA, the catalytic subunit of the periplasmic nitrate reductase. It binds directly and specifically to the twin-arginine signal peptide of NapA, preventing premature interaction with the Tat translocase and premature export.</text>
</comment>
<dbReference type="HAMAP" id="MF_02200">
    <property type="entry name" value="NapD"/>
    <property type="match status" value="1"/>
</dbReference>
<organism evidence="5 6">
    <name type="scientific">Noviherbaspirillum aridicola</name>
    <dbReference type="NCBI Taxonomy" id="2849687"/>
    <lineage>
        <taxon>Bacteria</taxon>
        <taxon>Pseudomonadati</taxon>
        <taxon>Pseudomonadota</taxon>
        <taxon>Betaproteobacteria</taxon>
        <taxon>Burkholderiales</taxon>
        <taxon>Oxalobacteraceae</taxon>
        <taxon>Noviherbaspirillum</taxon>
    </lineage>
</organism>
<keyword evidence="6" id="KW-1185">Reference proteome</keyword>
<keyword evidence="2 4" id="KW-0963">Cytoplasm</keyword>
<comment type="similarity">
    <text evidence="4">Belongs to the NapD family.</text>
</comment>
<evidence type="ECO:0000256" key="4">
    <source>
        <dbReference type="HAMAP-Rule" id="MF_02200"/>
    </source>
</evidence>
<keyword evidence="3 4" id="KW-0143">Chaperone</keyword>
<dbReference type="PANTHER" id="PTHR38603">
    <property type="entry name" value="CHAPERONE NAPD"/>
    <property type="match status" value="1"/>
</dbReference>
<evidence type="ECO:0000256" key="1">
    <source>
        <dbReference type="ARBA" id="ARBA00004496"/>
    </source>
</evidence>
<reference evidence="5 6" key="1">
    <citation type="journal article" date="2022" name="Int. J. Syst. Evol. Microbiol.">
        <title>Noviherbaspirillum aridicola sp. nov., isolated from an arid soil in Pakistan.</title>
        <authorList>
            <person name="Khan I.U."/>
            <person name="Saqib M."/>
            <person name="Amin A."/>
            <person name="Hussain F."/>
            <person name="Li L."/>
            <person name="Liu Y.H."/>
            <person name="Fang B.Z."/>
            <person name="Ahmed I."/>
            <person name="Li W.J."/>
        </authorList>
    </citation>
    <scope>NUCLEOTIDE SEQUENCE [LARGE SCALE GENOMIC DNA]</scope>
    <source>
        <strain evidence="5 6">NCCP-691</strain>
    </source>
</reference>
<dbReference type="PANTHER" id="PTHR38603:SF1">
    <property type="entry name" value="CHAPERONE NAPD"/>
    <property type="match status" value="1"/>
</dbReference>
<dbReference type="RefSeq" id="WP_220806557.1">
    <property type="nucleotide sequence ID" value="NZ_BPMK01000002.1"/>
</dbReference>
<protein>
    <recommendedName>
        <fullName evidence="4">Chaperone NapD</fullName>
    </recommendedName>
    <alternativeName>
        <fullName evidence="4">NapA signal peptide-binding chaperone NapD</fullName>
    </alternativeName>
</protein>
<accession>A0ABQ4PZP3</accession>
<dbReference type="Pfam" id="PF03927">
    <property type="entry name" value="NapD"/>
    <property type="match status" value="1"/>
</dbReference>
<dbReference type="Gene3D" id="3.30.70.920">
    <property type="match status" value="1"/>
</dbReference>